<dbReference type="InterPro" id="IPR033906">
    <property type="entry name" value="Lipase_N"/>
</dbReference>
<accession>A0AA88IF86</accession>
<dbReference type="Proteomes" id="UP001187531">
    <property type="component" value="Unassembled WGS sequence"/>
</dbReference>
<dbReference type="GO" id="GO:0005615">
    <property type="term" value="C:extracellular space"/>
    <property type="evidence" value="ECO:0007669"/>
    <property type="project" value="TreeGrafter"/>
</dbReference>
<evidence type="ECO:0000256" key="4">
    <source>
        <dbReference type="RuleBase" id="RU004262"/>
    </source>
</evidence>
<dbReference type="PRINTS" id="PR00821">
    <property type="entry name" value="TAGLIPASE"/>
</dbReference>
<sequence>MGCLKTGYYQNRVLHHIGSSNFRSPVSHSQRVEVGNAARIHSVPKFNPNNVFFYLWTRDNPSSYENIHPGHFGLNFDNGRKTKVIAHGWNQNGLDMFVIEMKDALLSQGDYNVISIDWGIDAASFDYFSSAYAVVDVGAYAASLVDSLVANGANIKDFHVIGFSLGAHVAGAVGAAVSGSVSRISGLDPALPSFSFTNTDRCLDPSDADFIDVIHTNSGPLFEGGLSFLDPIGHTDFFVNGGRVQPGCFDNVRSINDLISGCSHARAHQYYVESIRSNAFRAKQCGSYDEYLAGVCNSNTEEYMGFVVSTSARGNFYLQTNENSPYAKG</sequence>
<evidence type="ECO:0000259" key="5">
    <source>
        <dbReference type="Pfam" id="PF00151"/>
    </source>
</evidence>
<evidence type="ECO:0000313" key="6">
    <source>
        <dbReference type="EMBL" id="KAK2720757.1"/>
    </source>
</evidence>
<comment type="similarity">
    <text evidence="2 4">Belongs to the AB hydrolase superfamily. Lipase family.</text>
</comment>
<dbReference type="PANTHER" id="PTHR11610">
    <property type="entry name" value="LIPASE"/>
    <property type="match status" value="1"/>
</dbReference>
<dbReference type="PANTHER" id="PTHR11610:SF190">
    <property type="entry name" value="VITELLOGENIN-3-LIKE PROTEIN"/>
    <property type="match status" value="1"/>
</dbReference>
<dbReference type="AlphaFoldDB" id="A0AA88IF86"/>
<dbReference type="EMBL" id="JAVRJZ010000007">
    <property type="protein sequence ID" value="KAK2720757.1"/>
    <property type="molecule type" value="Genomic_DNA"/>
</dbReference>
<dbReference type="FunFam" id="3.40.50.1820:FF:000076">
    <property type="entry name" value="phospholipase A1"/>
    <property type="match status" value="1"/>
</dbReference>
<dbReference type="InterPro" id="IPR013818">
    <property type="entry name" value="Lipase"/>
</dbReference>
<comment type="caution">
    <text evidence="6">The sequence shown here is derived from an EMBL/GenBank/DDBJ whole genome shotgun (WGS) entry which is preliminary data.</text>
</comment>
<evidence type="ECO:0000256" key="1">
    <source>
        <dbReference type="ARBA" id="ARBA00004613"/>
    </source>
</evidence>
<feature type="domain" description="Lipase" evidence="5">
    <location>
        <begin position="45"/>
        <end position="326"/>
    </location>
</feature>
<proteinExistence type="inferred from homology"/>
<dbReference type="InterPro" id="IPR000734">
    <property type="entry name" value="TAG_lipase"/>
</dbReference>
<evidence type="ECO:0000256" key="3">
    <source>
        <dbReference type="ARBA" id="ARBA00022525"/>
    </source>
</evidence>
<dbReference type="SUPFAM" id="SSF53474">
    <property type="entry name" value="alpha/beta-Hydrolases"/>
    <property type="match status" value="1"/>
</dbReference>
<keyword evidence="7" id="KW-1185">Reference proteome</keyword>
<gene>
    <name evidence="6" type="ORF">QYM36_004589</name>
</gene>
<evidence type="ECO:0000256" key="2">
    <source>
        <dbReference type="ARBA" id="ARBA00010701"/>
    </source>
</evidence>
<dbReference type="InterPro" id="IPR029058">
    <property type="entry name" value="AB_hydrolase_fold"/>
</dbReference>
<dbReference type="GO" id="GO:0016298">
    <property type="term" value="F:lipase activity"/>
    <property type="evidence" value="ECO:0007669"/>
    <property type="project" value="InterPro"/>
</dbReference>
<dbReference type="Pfam" id="PF00151">
    <property type="entry name" value="Lipase"/>
    <property type="match status" value="1"/>
</dbReference>
<keyword evidence="3" id="KW-0964">Secreted</keyword>
<dbReference type="GO" id="GO:0016042">
    <property type="term" value="P:lipid catabolic process"/>
    <property type="evidence" value="ECO:0007669"/>
    <property type="project" value="TreeGrafter"/>
</dbReference>
<comment type="subcellular location">
    <subcellularLocation>
        <location evidence="1">Secreted</location>
    </subcellularLocation>
</comment>
<name>A0AA88IF86_ARTSF</name>
<protein>
    <recommendedName>
        <fullName evidence="5">Lipase domain-containing protein</fullName>
    </recommendedName>
</protein>
<evidence type="ECO:0000313" key="7">
    <source>
        <dbReference type="Proteomes" id="UP001187531"/>
    </source>
</evidence>
<dbReference type="CDD" id="cd00707">
    <property type="entry name" value="Pancreat_lipase_like"/>
    <property type="match status" value="1"/>
</dbReference>
<reference evidence="6" key="1">
    <citation type="submission" date="2023-07" db="EMBL/GenBank/DDBJ databases">
        <title>Chromosome-level genome assembly of Artemia franciscana.</title>
        <authorList>
            <person name="Jo E."/>
        </authorList>
    </citation>
    <scope>NUCLEOTIDE SEQUENCE</scope>
    <source>
        <tissue evidence="6">Whole body</tissue>
    </source>
</reference>
<organism evidence="6 7">
    <name type="scientific">Artemia franciscana</name>
    <name type="common">Brine shrimp</name>
    <name type="synonym">Artemia sanfranciscana</name>
    <dbReference type="NCBI Taxonomy" id="6661"/>
    <lineage>
        <taxon>Eukaryota</taxon>
        <taxon>Metazoa</taxon>
        <taxon>Ecdysozoa</taxon>
        <taxon>Arthropoda</taxon>
        <taxon>Crustacea</taxon>
        <taxon>Branchiopoda</taxon>
        <taxon>Anostraca</taxon>
        <taxon>Artemiidae</taxon>
        <taxon>Artemia</taxon>
    </lineage>
</organism>
<dbReference type="Gene3D" id="3.40.50.1820">
    <property type="entry name" value="alpha/beta hydrolase"/>
    <property type="match status" value="1"/>
</dbReference>